<evidence type="ECO:0000313" key="2">
    <source>
        <dbReference type="Proteomes" id="UP000789833"/>
    </source>
</evidence>
<dbReference type="SUPFAM" id="SSF158622">
    <property type="entry name" value="YheA/YmcA-like"/>
    <property type="match status" value="1"/>
</dbReference>
<dbReference type="InterPro" id="IPR052767">
    <property type="entry name" value="Bact_com_dev_regulator"/>
</dbReference>
<gene>
    <name evidence="1" type="ORF">BACCIP111883_00603</name>
</gene>
<reference evidence="1 2" key="1">
    <citation type="submission" date="2021-10" db="EMBL/GenBank/DDBJ databases">
        <authorList>
            <person name="Criscuolo A."/>
        </authorList>
    </citation>
    <scope>NUCLEOTIDE SEQUENCE [LARGE SCALE GENOMIC DNA]</scope>
    <source>
        <strain evidence="2">CIP 111883</strain>
    </source>
</reference>
<evidence type="ECO:0008006" key="3">
    <source>
        <dbReference type="Google" id="ProtNLM"/>
    </source>
</evidence>
<dbReference type="EMBL" id="CAKJTJ010000002">
    <property type="protein sequence ID" value="CAG9619835.1"/>
    <property type="molecule type" value="Genomic_DNA"/>
</dbReference>
<dbReference type="InterPro" id="IPR010368">
    <property type="entry name" value="Com_YlbF"/>
</dbReference>
<dbReference type="PANTHER" id="PTHR38448">
    <property type="entry name" value="REGULATORY PROTEIN YLBF-RELATED"/>
    <property type="match status" value="1"/>
</dbReference>
<dbReference type="InterPro" id="IPR023378">
    <property type="entry name" value="YheA/YmcA-like_dom_sf"/>
</dbReference>
<keyword evidence="2" id="KW-1185">Reference proteome</keyword>
<organism evidence="1 2">
    <name type="scientific">Sutcliffiella rhizosphaerae</name>
    <dbReference type="NCBI Taxonomy" id="2880967"/>
    <lineage>
        <taxon>Bacteria</taxon>
        <taxon>Bacillati</taxon>
        <taxon>Bacillota</taxon>
        <taxon>Bacilli</taxon>
        <taxon>Bacillales</taxon>
        <taxon>Bacillaceae</taxon>
        <taxon>Sutcliffiella</taxon>
    </lineage>
</organism>
<accession>A0ABM8YIV1</accession>
<proteinExistence type="predicted"/>
<name>A0ABM8YIV1_9BACI</name>
<dbReference type="Proteomes" id="UP000789833">
    <property type="component" value="Unassembled WGS sequence"/>
</dbReference>
<sequence length="168" mass="19162">MGYYTTLVKHDMMVLEVYSMIATVEHVEIVEKAEQLAKMIWRSELAEDYHRCLYNLQNDDVAQELIRSFEKMKEKYEEVQRFGKYHPDYRKVTLETRELKRKLDLHDTIHAFKEAEDTIQKVLDEISVLIGKSVSENVKVPTGNPFFDSLSSCGGGCGTGGGCGCKAS</sequence>
<dbReference type="Gene3D" id="1.20.1500.10">
    <property type="entry name" value="YheA/YmcA-like"/>
    <property type="match status" value="1"/>
</dbReference>
<comment type="caution">
    <text evidence="1">The sequence shown here is derived from an EMBL/GenBank/DDBJ whole genome shotgun (WGS) entry which is preliminary data.</text>
</comment>
<dbReference type="PANTHER" id="PTHR38448:SF2">
    <property type="entry name" value="REGULATORY PROTEIN YLBF"/>
    <property type="match status" value="1"/>
</dbReference>
<evidence type="ECO:0000313" key="1">
    <source>
        <dbReference type="EMBL" id="CAG9619835.1"/>
    </source>
</evidence>
<dbReference type="Pfam" id="PF06133">
    <property type="entry name" value="Com_YlbF"/>
    <property type="match status" value="1"/>
</dbReference>
<protein>
    <recommendedName>
        <fullName evidence="3">YlbF family regulator</fullName>
    </recommendedName>
</protein>